<dbReference type="SUPFAM" id="SSF88659">
    <property type="entry name" value="Sigma3 and sigma4 domains of RNA polymerase sigma factors"/>
    <property type="match status" value="1"/>
</dbReference>
<evidence type="ECO:0000256" key="4">
    <source>
        <dbReference type="ARBA" id="ARBA00023163"/>
    </source>
</evidence>
<sequence>MRLNNERELIIQLKQGDEKSFVALYNAYSEVLYSFLVKLNIAHENIKDVIQQTFIKLWEKREAVNEELSLQAYLITIAKNTIYNEVKKQIVSRKYEASVARREIADDETKTNEINQVLQQILQQLSDKRREVFTMSRIEGYSNQEIAETLNISKSTVENHINQSNKQIKEILKKMGFS</sequence>
<dbReference type="InterPro" id="IPR039425">
    <property type="entry name" value="RNA_pol_sigma-70-like"/>
</dbReference>
<evidence type="ECO:0000256" key="3">
    <source>
        <dbReference type="ARBA" id="ARBA00023082"/>
    </source>
</evidence>
<evidence type="ECO:0000256" key="2">
    <source>
        <dbReference type="ARBA" id="ARBA00023015"/>
    </source>
</evidence>
<evidence type="ECO:0000313" key="7">
    <source>
        <dbReference type="EMBL" id="MDI3320953.1"/>
    </source>
</evidence>
<accession>A0ABT6REK2</accession>
<reference evidence="7 8" key="1">
    <citation type="submission" date="2023-05" db="EMBL/GenBank/DDBJ databases">
        <title>Genome sequence of Pinibacter sp. MAH-24.</title>
        <authorList>
            <person name="Huq M.A."/>
        </authorList>
    </citation>
    <scope>NUCLEOTIDE SEQUENCE [LARGE SCALE GENOMIC DNA]</scope>
    <source>
        <strain evidence="7 8">MAH-24</strain>
    </source>
</reference>
<feature type="domain" description="RNA polymerase sigma-70 region 2" evidence="5">
    <location>
        <begin position="24"/>
        <end position="89"/>
    </location>
</feature>
<dbReference type="InterPro" id="IPR014327">
    <property type="entry name" value="RNA_pol_sigma70_bacteroid"/>
</dbReference>
<dbReference type="EMBL" id="JASBRG010000007">
    <property type="protein sequence ID" value="MDI3320953.1"/>
    <property type="molecule type" value="Genomic_DNA"/>
</dbReference>
<dbReference type="InterPro" id="IPR014284">
    <property type="entry name" value="RNA_pol_sigma-70_dom"/>
</dbReference>
<dbReference type="Proteomes" id="UP001226434">
    <property type="component" value="Unassembled WGS sequence"/>
</dbReference>
<gene>
    <name evidence="7" type="ORF">QJ048_14270</name>
</gene>
<keyword evidence="2" id="KW-0805">Transcription regulation</keyword>
<dbReference type="RefSeq" id="WP_282335055.1">
    <property type="nucleotide sequence ID" value="NZ_JASBRG010000007.1"/>
</dbReference>
<organism evidence="7 8">
    <name type="scientific">Pinibacter soli</name>
    <dbReference type="NCBI Taxonomy" id="3044211"/>
    <lineage>
        <taxon>Bacteria</taxon>
        <taxon>Pseudomonadati</taxon>
        <taxon>Bacteroidota</taxon>
        <taxon>Chitinophagia</taxon>
        <taxon>Chitinophagales</taxon>
        <taxon>Chitinophagaceae</taxon>
        <taxon>Pinibacter</taxon>
    </lineage>
</organism>
<dbReference type="Pfam" id="PF08281">
    <property type="entry name" value="Sigma70_r4_2"/>
    <property type="match status" value="1"/>
</dbReference>
<dbReference type="InterPro" id="IPR013325">
    <property type="entry name" value="RNA_pol_sigma_r2"/>
</dbReference>
<dbReference type="Gene3D" id="1.10.1740.10">
    <property type="match status" value="1"/>
</dbReference>
<dbReference type="InterPro" id="IPR036388">
    <property type="entry name" value="WH-like_DNA-bd_sf"/>
</dbReference>
<comment type="caution">
    <text evidence="7">The sequence shown here is derived from an EMBL/GenBank/DDBJ whole genome shotgun (WGS) entry which is preliminary data.</text>
</comment>
<dbReference type="NCBIfam" id="TIGR02985">
    <property type="entry name" value="Sig70_bacteroi1"/>
    <property type="match status" value="1"/>
</dbReference>
<dbReference type="InterPro" id="IPR013324">
    <property type="entry name" value="RNA_pol_sigma_r3/r4-like"/>
</dbReference>
<dbReference type="Gene3D" id="1.10.10.10">
    <property type="entry name" value="Winged helix-like DNA-binding domain superfamily/Winged helix DNA-binding domain"/>
    <property type="match status" value="1"/>
</dbReference>
<dbReference type="InterPro" id="IPR013249">
    <property type="entry name" value="RNA_pol_sigma70_r4_t2"/>
</dbReference>
<keyword evidence="8" id="KW-1185">Reference proteome</keyword>
<dbReference type="NCBIfam" id="TIGR02937">
    <property type="entry name" value="sigma70-ECF"/>
    <property type="match status" value="1"/>
</dbReference>
<proteinExistence type="inferred from homology"/>
<comment type="similarity">
    <text evidence="1">Belongs to the sigma-70 factor family. ECF subfamily.</text>
</comment>
<protein>
    <submittedName>
        <fullName evidence="7">RNA polymerase sigma-70 factor</fullName>
    </submittedName>
</protein>
<dbReference type="PANTHER" id="PTHR43133:SF46">
    <property type="entry name" value="RNA POLYMERASE SIGMA-70 FACTOR ECF SUBFAMILY"/>
    <property type="match status" value="1"/>
</dbReference>
<dbReference type="InterPro" id="IPR007627">
    <property type="entry name" value="RNA_pol_sigma70_r2"/>
</dbReference>
<evidence type="ECO:0000259" key="5">
    <source>
        <dbReference type="Pfam" id="PF04542"/>
    </source>
</evidence>
<evidence type="ECO:0000256" key="1">
    <source>
        <dbReference type="ARBA" id="ARBA00010641"/>
    </source>
</evidence>
<feature type="domain" description="RNA polymerase sigma factor 70 region 4 type 2" evidence="6">
    <location>
        <begin position="117"/>
        <end position="163"/>
    </location>
</feature>
<keyword evidence="3" id="KW-0731">Sigma factor</keyword>
<name>A0ABT6REK2_9BACT</name>
<dbReference type="Pfam" id="PF04542">
    <property type="entry name" value="Sigma70_r2"/>
    <property type="match status" value="1"/>
</dbReference>
<evidence type="ECO:0000259" key="6">
    <source>
        <dbReference type="Pfam" id="PF08281"/>
    </source>
</evidence>
<evidence type="ECO:0000313" key="8">
    <source>
        <dbReference type="Proteomes" id="UP001226434"/>
    </source>
</evidence>
<keyword evidence="4" id="KW-0804">Transcription</keyword>
<dbReference type="PANTHER" id="PTHR43133">
    <property type="entry name" value="RNA POLYMERASE ECF-TYPE SIGMA FACTO"/>
    <property type="match status" value="1"/>
</dbReference>
<dbReference type="SUPFAM" id="SSF88946">
    <property type="entry name" value="Sigma2 domain of RNA polymerase sigma factors"/>
    <property type="match status" value="1"/>
</dbReference>